<keyword evidence="1" id="KW-0472">Membrane</keyword>
<dbReference type="Proteomes" id="UP001354989">
    <property type="component" value="Chromosome"/>
</dbReference>
<keyword evidence="1" id="KW-0812">Transmembrane</keyword>
<reference evidence="2 3" key="1">
    <citation type="submission" date="2021-12" db="EMBL/GenBank/DDBJ databases">
        <title>Genome sequencing of bacteria with rrn-lacking chromosome and rrn-plasmid.</title>
        <authorList>
            <person name="Anda M."/>
            <person name="Iwasaki W."/>
        </authorList>
    </citation>
    <scope>NUCLEOTIDE SEQUENCE [LARGE SCALE GENOMIC DNA]</scope>
    <source>
        <strain evidence="2 3">NBRC 101262</strain>
    </source>
</reference>
<feature type="transmembrane region" description="Helical" evidence="1">
    <location>
        <begin position="12"/>
        <end position="33"/>
    </location>
</feature>
<dbReference type="EMBL" id="AP025292">
    <property type="protein sequence ID" value="BDC98170.1"/>
    <property type="molecule type" value="Genomic_DNA"/>
</dbReference>
<feature type="transmembrane region" description="Helical" evidence="1">
    <location>
        <begin position="45"/>
        <end position="63"/>
    </location>
</feature>
<keyword evidence="3" id="KW-1185">Reference proteome</keyword>
<evidence type="ECO:0000313" key="3">
    <source>
        <dbReference type="Proteomes" id="UP001354989"/>
    </source>
</evidence>
<gene>
    <name evidence="2" type="ORF">PEPS_04510</name>
</gene>
<protein>
    <submittedName>
        <fullName evidence="2">Uncharacterized protein</fullName>
    </submittedName>
</protein>
<name>A0ABN6L4W7_9BACT</name>
<evidence type="ECO:0000256" key="1">
    <source>
        <dbReference type="SAM" id="Phobius"/>
    </source>
</evidence>
<proteinExistence type="predicted"/>
<accession>A0ABN6L4W7</accession>
<keyword evidence="1" id="KW-1133">Transmembrane helix</keyword>
<evidence type="ECO:0000313" key="2">
    <source>
        <dbReference type="EMBL" id="BDC98170.1"/>
    </source>
</evidence>
<organism evidence="2 3">
    <name type="scientific">Persicobacter psychrovividus</name>
    <dbReference type="NCBI Taxonomy" id="387638"/>
    <lineage>
        <taxon>Bacteria</taxon>
        <taxon>Pseudomonadati</taxon>
        <taxon>Bacteroidota</taxon>
        <taxon>Cytophagia</taxon>
        <taxon>Cytophagales</taxon>
        <taxon>Persicobacteraceae</taxon>
        <taxon>Persicobacter</taxon>
    </lineage>
</organism>
<sequence>MFKAPKKNTAQLIYLFVMIIFVAFYVFLKIPGMPDHLGLLTWKKVLRLIFGVAFCVGAFLIYYRDEIFRKQDKQ</sequence>